<gene>
    <name evidence="1" type="ORF">Dthio_PD3693</name>
</gene>
<sequence length="71" mass="8347">MQNIDTILDQAMALPYETRLDLIRIIQKRTMEEERIRIAEECRTVEQEYATGSIKSGSVQDLMHYLENDDD</sequence>
<reference evidence="1" key="1">
    <citation type="submission" date="2010-05" db="EMBL/GenBank/DDBJ databases">
        <title>The draft genome of Desulfonatronospira thiodismutans ASO3-1.</title>
        <authorList>
            <consortium name="US DOE Joint Genome Institute (JGI-PGF)"/>
            <person name="Lucas S."/>
            <person name="Copeland A."/>
            <person name="Lapidus A."/>
            <person name="Cheng J.-F."/>
            <person name="Bruce D."/>
            <person name="Goodwin L."/>
            <person name="Pitluck S."/>
            <person name="Chertkov O."/>
            <person name="Brettin T."/>
            <person name="Detter J.C."/>
            <person name="Han C."/>
            <person name="Land M.L."/>
            <person name="Hauser L."/>
            <person name="Kyrpides N."/>
            <person name="Mikhailova N."/>
            <person name="Muyzer G."/>
            <person name="Woyke T."/>
        </authorList>
    </citation>
    <scope>NUCLEOTIDE SEQUENCE [LARGE SCALE GENOMIC DNA]</scope>
    <source>
        <strain evidence="1">ASO3-1</strain>
    </source>
</reference>
<name>D6SK33_9BACT</name>
<protein>
    <submittedName>
        <fullName evidence="1">Uncharacterized protein</fullName>
    </submittedName>
</protein>
<keyword evidence="2" id="KW-1185">Reference proteome</keyword>
<dbReference type="AlphaFoldDB" id="D6SK33"/>
<dbReference type="EMBL" id="ACJN02000001">
    <property type="protein sequence ID" value="EFI36236.1"/>
    <property type="molecule type" value="Genomic_DNA"/>
</dbReference>
<dbReference type="OrthoDB" id="5472253at2"/>
<proteinExistence type="predicted"/>
<evidence type="ECO:0000313" key="2">
    <source>
        <dbReference type="Proteomes" id="UP000005496"/>
    </source>
</evidence>
<organism evidence="1 2">
    <name type="scientific">Desulfonatronospira thiodismutans ASO3-1</name>
    <dbReference type="NCBI Taxonomy" id="555779"/>
    <lineage>
        <taxon>Bacteria</taxon>
        <taxon>Pseudomonadati</taxon>
        <taxon>Thermodesulfobacteriota</taxon>
        <taxon>Desulfovibrionia</taxon>
        <taxon>Desulfovibrionales</taxon>
        <taxon>Desulfonatronovibrionaceae</taxon>
        <taxon>Desulfonatronospira</taxon>
    </lineage>
</organism>
<dbReference type="RefSeq" id="WP_008869358.1">
    <property type="nucleotide sequence ID" value="NZ_ACJN02000001.1"/>
</dbReference>
<evidence type="ECO:0000313" key="1">
    <source>
        <dbReference type="EMBL" id="EFI36236.1"/>
    </source>
</evidence>
<accession>D6SK33</accession>
<dbReference type="Proteomes" id="UP000005496">
    <property type="component" value="Unassembled WGS sequence"/>
</dbReference>
<comment type="caution">
    <text evidence="1">The sequence shown here is derived from an EMBL/GenBank/DDBJ whole genome shotgun (WGS) entry which is preliminary data.</text>
</comment>